<feature type="compositionally biased region" description="Polar residues" evidence="5">
    <location>
        <begin position="387"/>
        <end position="396"/>
    </location>
</feature>
<evidence type="ECO:0000256" key="5">
    <source>
        <dbReference type="SAM" id="MobiDB-lite"/>
    </source>
</evidence>
<evidence type="ECO:0000313" key="8">
    <source>
        <dbReference type="Proteomes" id="UP000738359"/>
    </source>
</evidence>
<evidence type="ECO:0000256" key="4">
    <source>
        <dbReference type="ARBA" id="ARBA00023002"/>
    </source>
</evidence>
<dbReference type="GO" id="GO:0004497">
    <property type="term" value="F:monooxygenase activity"/>
    <property type="evidence" value="ECO:0007669"/>
    <property type="project" value="InterPro"/>
</dbReference>
<dbReference type="Pfam" id="PF01494">
    <property type="entry name" value="FAD_binding_3"/>
    <property type="match status" value="1"/>
</dbReference>
<organism evidence="7 8">
    <name type="scientific">Mortierella alpina</name>
    <name type="common">Oleaginous fungus</name>
    <name type="synonym">Mortierella renispora</name>
    <dbReference type="NCBI Taxonomy" id="64518"/>
    <lineage>
        <taxon>Eukaryota</taxon>
        <taxon>Fungi</taxon>
        <taxon>Fungi incertae sedis</taxon>
        <taxon>Mucoromycota</taxon>
        <taxon>Mortierellomycotina</taxon>
        <taxon>Mortierellomycetes</taxon>
        <taxon>Mortierellales</taxon>
        <taxon>Mortierellaceae</taxon>
        <taxon>Mortierella</taxon>
    </lineage>
</organism>
<comment type="caution">
    <text evidence="7">The sequence shown here is derived from an EMBL/GenBank/DDBJ whole genome shotgun (WGS) entry which is preliminary data.</text>
</comment>
<dbReference type="PANTHER" id="PTHR47356">
    <property type="entry name" value="FAD-DEPENDENT MONOOXYGENASE ASQG-RELATED"/>
    <property type="match status" value="1"/>
</dbReference>
<evidence type="ECO:0000256" key="1">
    <source>
        <dbReference type="ARBA" id="ARBA00007992"/>
    </source>
</evidence>
<comment type="similarity">
    <text evidence="1">Belongs to the paxM FAD-dependent monooxygenase family.</text>
</comment>
<dbReference type="InterPro" id="IPR050562">
    <property type="entry name" value="FAD_mOase_fung"/>
</dbReference>
<dbReference type="Gene3D" id="3.50.50.60">
    <property type="entry name" value="FAD/NAD(P)-binding domain"/>
    <property type="match status" value="1"/>
</dbReference>
<keyword evidence="8" id="KW-1185">Reference proteome</keyword>
<dbReference type="OrthoDB" id="655030at2759"/>
<dbReference type="InterPro" id="IPR002938">
    <property type="entry name" value="FAD-bd"/>
</dbReference>
<protein>
    <recommendedName>
        <fullName evidence="6">FAD-binding domain-containing protein</fullName>
    </recommendedName>
</protein>
<evidence type="ECO:0000259" key="6">
    <source>
        <dbReference type="Pfam" id="PF01494"/>
    </source>
</evidence>
<name>A0A9P6M0U3_MORAP</name>
<sequence>MTVNATILPIFEQLGMLEELLSLSMSFESLDICNENMEKIMSLDMRESRPTTGYDSIVFTRAELHNLLSSKVPSSKITMGKKIMSLEQNHLGVMIRASDGETFHGDILVGADGAYSGVRQAMYKKIEKKGKLPDNDKEDFHVGFICMVGTTGPLDPERYPDLKSDIAKFTQVVGKNKPYSWTVISIPGHRVSWSVKLQLDSAAHAKSMMFRNSEWGPESNEDMIKDIYNFPIPFGGVLGHLIDATPRELISKVYLEEGLFDTWHHGRTCLIGDACHKMLPSAGQGAISAMQDAIVLVNCIYDIEENTPQAIKSAFEEYQSLRYPRAKQQFEMSKMMGKLLIGQSIMDRFARHIFANYVPRSILLRNFAKSVANRPVAAFLPPVENRGSASVEPQQPSKRHLRERALTSAV</sequence>
<dbReference type="SUPFAM" id="SSF51905">
    <property type="entry name" value="FAD/NAD(P)-binding domain"/>
    <property type="match status" value="1"/>
</dbReference>
<dbReference type="Proteomes" id="UP000738359">
    <property type="component" value="Unassembled WGS sequence"/>
</dbReference>
<dbReference type="PANTHER" id="PTHR47356:SF2">
    <property type="entry name" value="FAD-BINDING DOMAIN-CONTAINING PROTEIN-RELATED"/>
    <property type="match status" value="1"/>
</dbReference>
<evidence type="ECO:0000313" key="7">
    <source>
        <dbReference type="EMBL" id="KAF9958155.1"/>
    </source>
</evidence>
<dbReference type="InterPro" id="IPR036188">
    <property type="entry name" value="FAD/NAD-bd_sf"/>
</dbReference>
<proteinExistence type="inferred from homology"/>
<reference evidence="7" key="1">
    <citation type="journal article" date="2020" name="Fungal Divers.">
        <title>Resolving the Mortierellaceae phylogeny through synthesis of multi-gene phylogenetics and phylogenomics.</title>
        <authorList>
            <person name="Vandepol N."/>
            <person name="Liber J."/>
            <person name="Desiro A."/>
            <person name="Na H."/>
            <person name="Kennedy M."/>
            <person name="Barry K."/>
            <person name="Grigoriev I.V."/>
            <person name="Miller A.N."/>
            <person name="O'Donnell K."/>
            <person name="Stajich J.E."/>
            <person name="Bonito G."/>
        </authorList>
    </citation>
    <scope>NUCLEOTIDE SEQUENCE</scope>
    <source>
        <strain evidence="7">CK1249</strain>
    </source>
</reference>
<feature type="domain" description="FAD-binding" evidence="6">
    <location>
        <begin position="251"/>
        <end position="330"/>
    </location>
</feature>
<feature type="region of interest" description="Disordered" evidence="5">
    <location>
        <begin position="386"/>
        <end position="410"/>
    </location>
</feature>
<evidence type="ECO:0000256" key="3">
    <source>
        <dbReference type="ARBA" id="ARBA00022827"/>
    </source>
</evidence>
<keyword evidence="4" id="KW-0560">Oxidoreductase</keyword>
<evidence type="ECO:0000256" key="2">
    <source>
        <dbReference type="ARBA" id="ARBA00022630"/>
    </source>
</evidence>
<dbReference type="EMBL" id="JAAAHY010000743">
    <property type="protein sequence ID" value="KAF9958155.1"/>
    <property type="molecule type" value="Genomic_DNA"/>
</dbReference>
<keyword evidence="2" id="KW-0285">Flavoprotein</keyword>
<keyword evidence="3" id="KW-0274">FAD</keyword>
<accession>A0A9P6M0U3</accession>
<gene>
    <name evidence="7" type="ORF">BGZ70_009301</name>
</gene>
<dbReference type="AlphaFoldDB" id="A0A9P6M0U3"/>
<dbReference type="GO" id="GO:0071949">
    <property type="term" value="F:FAD binding"/>
    <property type="evidence" value="ECO:0007669"/>
    <property type="project" value="InterPro"/>
</dbReference>
<dbReference type="PRINTS" id="PR00420">
    <property type="entry name" value="RNGMNOXGNASE"/>
</dbReference>